<reference evidence="6 7" key="1">
    <citation type="journal article" date="2023" name="Sci. Data">
        <title>Genome assembly of the Korean intertidal mud-creeper Batillaria attramentaria.</title>
        <authorList>
            <person name="Patra A.K."/>
            <person name="Ho P.T."/>
            <person name="Jun S."/>
            <person name="Lee S.J."/>
            <person name="Kim Y."/>
            <person name="Won Y.J."/>
        </authorList>
    </citation>
    <scope>NUCLEOTIDE SEQUENCE [LARGE SCALE GENOMIC DNA]</scope>
    <source>
        <strain evidence="6">Wonlab-2016</strain>
    </source>
</reference>
<keyword evidence="7" id="KW-1185">Reference proteome</keyword>
<dbReference type="AlphaFoldDB" id="A0ABD0KZW1"/>
<dbReference type="InterPro" id="IPR001258">
    <property type="entry name" value="NHL_repeat"/>
</dbReference>
<name>A0ABD0KZW1_9CAEN</name>
<evidence type="ECO:0000256" key="4">
    <source>
        <dbReference type="SAM" id="Coils"/>
    </source>
</evidence>
<dbReference type="InterPro" id="IPR000315">
    <property type="entry name" value="Znf_B-box"/>
</dbReference>
<feature type="repeat" description="NHL" evidence="3">
    <location>
        <begin position="445"/>
        <end position="488"/>
    </location>
</feature>
<dbReference type="EMBL" id="JACVVK020000103">
    <property type="protein sequence ID" value="KAK7492400.1"/>
    <property type="molecule type" value="Genomic_DNA"/>
</dbReference>
<dbReference type="InterPro" id="IPR011042">
    <property type="entry name" value="6-blade_b-propeller_TolB-like"/>
</dbReference>
<dbReference type="PANTHER" id="PTHR24104:SF25">
    <property type="entry name" value="PROTEIN LIN-41"/>
    <property type="match status" value="1"/>
</dbReference>
<sequence>TYCIDCSLSMCSTCRKMHSRVRGTHTHNVISFGDNEATDVISGMGALLKKRETQCPRHDQHSLHFYCVVCKTMVCVSCKIEAHADHKVEPLEKTAGELRKSLMELSATMEKYQKTTRKSLHEGSRYLTKLQEDCARAERHVEEEARRLIGLIISRKDEVLAMLQSKKRSEEETVSRQVDSLNLTDRQMTNAAHYTRDVLSYASDAEVVDITPFLLDRYREIKKKEDIPQNHIRLKVKITKTTPDKHVADTDFGVTLEVSCPDLKRGTIVNTITTDGSITGIATTSDDLIVVTSFCSKKASIYEKTGYDTGSLVCEVKKGLKQPISVAVTSTQHILITELGDGRTNMGVMAFTTNGEALPDHVILPDSPWDLAVTQRGEMVVCHPERHKVGVYSPDGTLRVCIQSASGGQLLTNPRCVAVNSNGNIVVSDFAKHSVLIFDREGNFLRSYGSEGRGHEQLRHPCGVCCDKHGHILIADSNNNRIHVLEAQGEFKGYLLSKSAGLVEPVAVEVDKNGDLIVGEWSGRIHIVRYL</sequence>
<evidence type="ECO:0000313" key="6">
    <source>
        <dbReference type="EMBL" id="KAK7492400.1"/>
    </source>
</evidence>
<evidence type="ECO:0000256" key="1">
    <source>
        <dbReference type="ARBA" id="ARBA00022737"/>
    </source>
</evidence>
<dbReference type="InterPro" id="IPR050952">
    <property type="entry name" value="TRIM-NHL_E3_ligases"/>
</dbReference>
<dbReference type="Gene3D" id="3.30.160.60">
    <property type="entry name" value="Classic Zinc Finger"/>
    <property type="match status" value="1"/>
</dbReference>
<dbReference type="PANTHER" id="PTHR24104">
    <property type="entry name" value="E3 UBIQUITIN-PROTEIN LIGASE NHLRC1-RELATED"/>
    <property type="match status" value="1"/>
</dbReference>
<dbReference type="PROSITE" id="PS51125">
    <property type="entry name" value="NHL"/>
    <property type="match status" value="2"/>
</dbReference>
<dbReference type="SMART" id="SM00336">
    <property type="entry name" value="BBOX"/>
    <property type="match status" value="1"/>
</dbReference>
<dbReference type="SUPFAM" id="SSF63829">
    <property type="entry name" value="Calcium-dependent phosphotriesterase"/>
    <property type="match status" value="1"/>
</dbReference>
<feature type="domain" description="B box-type" evidence="5">
    <location>
        <begin position="50"/>
        <end position="91"/>
    </location>
</feature>
<evidence type="ECO:0000259" key="5">
    <source>
        <dbReference type="PROSITE" id="PS50119"/>
    </source>
</evidence>
<keyword evidence="2" id="KW-0479">Metal-binding</keyword>
<dbReference type="CDD" id="cd05819">
    <property type="entry name" value="NHL"/>
    <property type="match status" value="1"/>
</dbReference>
<accession>A0ABD0KZW1</accession>
<dbReference type="SUPFAM" id="SSF57845">
    <property type="entry name" value="B-box zinc-binding domain"/>
    <property type="match status" value="1"/>
</dbReference>
<evidence type="ECO:0000256" key="3">
    <source>
        <dbReference type="PROSITE-ProRule" id="PRU00504"/>
    </source>
</evidence>
<dbReference type="Pfam" id="PF00643">
    <property type="entry name" value="zf-B_box"/>
    <property type="match status" value="1"/>
</dbReference>
<proteinExistence type="predicted"/>
<keyword evidence="2" id="KW-0862">Zinc</keyword>
<dbReference type="Pfam" id="PF01436">
    <property type="entry name" value="NHL"/>
    <property type="match status" value="2"/>
</dbReference>
<evidence type="ECO:0000313" key="7">
    <source>
        <dbReference type="Proteomes" id="UP001519460"/>
    </source>
</evidence>
<dbReference type="PROSITE" id="PS50119">
    <property type="entry name" value="ZF_BBOX"/>
    <property type="match status" value="1"/>
</dbReference>
<comment type="caution">
    <text evidence="6">The sequence shown here is derived from an EMBL/GenBank/DDBJ whole genome shotgun (WGS) entry which is preliminary data.</text>
</comment>
<gene>
    <name evidence="6" type="ORF">BaRGS_00016273</name>
</gene>
<organism evidence="6 7">
    <name type="scientific">Batillaria attramentaria</name>
    <dbReference type="NCBI Taxonomy" id="370345"/>
    <lineage>
        <taxon>Eukaryota</taxon>
        <taxon>Metazoa</taxon>
        <taxon>Spiralia</taxon>
        <taxon>Lophotrochozoa</taxon>
        <taxon>Mollusca</taxon>
        <taxon>Gastropoda</taxon>
        <taxon>Caenogastropoda</taxon>
        <taxon>Sorbeoconcha</taxon>
        <taxon>Cerithioidea</taxon>
        <taxon>Batillariidae</taxon>
        <taxon>Batillaria</taxon>
    </lineage>
</organism>
<dbReference type="GO" id="GO:0008270">
    <property type="term" value="F:zinc ion binding"/>
    <property type="evidence" value="ECO:0007669"/>
    <property type="project" value="UniProtKB-KW"/>
</dbReference>
<protein>
    <recommendedName>
        <fullName evidence="5">B box-type domain-containing protein</fullName>
    </recommendedName>
</protein>
<feature type="coiled-coil region" evidence="4">
    <location>
        <begin position="95"/>
        <end position="147"/>
    </location>
</feature>
<feature type="non-terminal residue" evidence="6">
    <location>
        <position position="1"/>
    </location>
</feature>
<keyword evidence="1" id="KW-0677">Repeat</keyword>
<dbReference type="Proteomes" id="UP001519460">
    <property type="component" value="Unassembled WGS sequence"/>
</dbReference>
<feature type="repeat" description="NHL" evidence="3">
    <location>
        <begin position="400"/>
        <end position="441"/>
    </location>
</feature>
<keyword evidence="2" id="KW-0863">Zinc-finger</keyword>
<dbReference type="Gene3D" id="2.120.10.30">
    <property type="entry name" value="TolB, C-terminal domain"/>
    <property type="match status" value="1"/>
</dbReference>
<evidence type="ECO:0000256" key="2">
    <source>
        <dbReference type="PROSITE-ProRule" id="PRU00024"/>
    </source>
</evidence>
<keyword evidence="4" id="KW-0175">Coiled coil</keyword>